<dbReference type="CDD" id="cd07067">
    <property type="entry name" value="HP_PGM_like"/>
    <property type="match status" value="1"/>
</dbReference>
<dbReference type="OrthoDB" id="9810154at2"/>
<dbReference type="Pfam" id="PF00300">
    <property type="entry name" value="His_Phos_1"/>
    <property type="match status" value="1"/>
</dbReference>
<evidence type="ECO:0000313" key="3">
    <source>
        <dbReference type="Proteomes" id="UP000288227"/>
    </source>
</evidence>
<keyword evidence="3" id="KW-1185">Reference proteome</keyword>
<dbReference type="SUPFAM" id="SSF53254">
    <property type="entry name" value="Phosphoglycerate mutase-like"/>
    <property type="match status" value="1"/>
</dbReference>
<feature type="binding site" evidence="1">
    <location>
        <position position="58"/>
    </location>
    <ligand>
        <name>substrate</name>
    </ligand>
</feature>
<dbReference type="RefSeq" id="WP_127122904.1">
    <property type="nucleotide sequence ID" value="NZ_BHXQ01000004.1"/>
</dbReference>
<evidence type="ECO:0000313" key="2">
    <source>
        <dbReference type="EMBL" id="GCC52264.1"/>
    </source>
</evidence>
<name>A0A401UBN3_9BACT</name>
<dbReference type="AlphaFoldDB" id="A0A401UBN3"/>
<comment type="caution">
    <text evidence="2">The sequence shown here is derived from an EMBL/GenBank/DDBJ whole genome shotgun (WGS) entry which is preliminary data.</text>
</comment>
<dbReference type="EMBL" id="BHXQ01000004">
    <property type="protein sequence ID" value="GCC52264.1"/>
    <property type="molecule type" value="Genomic_DNA"/>
</dbReference>
<dbReference type="InterPro" id="IPR013078">
    <property type="entry name" value="His_Pase_superF_clade-1"/>
</dbReference>
<dbReference type="Proteomes" id="UP000288227">
    <property type="component" value="Unassembled WGS sequence"/>
</dbReference>
<reference evidence="2 3" key="1">
    <citation type="submission" date="2018-11" db="EMBL/GenBank/DDBJ databases">
        <title>Chryseotalea sanarue gen. nov., sp., nov., a member of the family Cytophagaceae, isolated from a brackish lake in Hamamatsu Japan.</title>
        <authorList>
            <person name="Maejima Y."/>
            <person name="Iino T."/>
            <person name="Muraguchi Y."/>
            <person name="Fukuda K."/>
            <person name="Ohkuma M."/>
            <person name="Moriuchi R."/>
            <person name="Dohra H."/>
            <person name="Kimbara K."/>
            <person name="Shintani M."/>
        </authorList>
    </citation>
    <scope>NUCLEOTIDE SEQUENCE [LARGE SCALE GENOMIC DNA]</scope>
    <source>
        <strain evidence="2 3">Ys</strain>
    </source>
</reference>
<dbReference type="PANTHER" id="PTHR47623">
    <property type="entry name" value="OS09G0287300 PROTEIN"/>
    <property type="match status" value="1"/>
</dbReference>
<dbReference type="Gene3D" id="3.40.50.1240">
    <property type="entry name" value="Phosphoglycerate mutase-like"/>
    <property type="match status" value="1"/>
</dbReference>
<accession>A0A401UBN3</accession>
<evidence type="ECO:0000256" key="1">
    <source>
        <dbReference type="PIRSR" id="PIRSR613078-2"/>
    </source>
</evidence>
<dbReference type="PANTHER" id="PTHR47623:SF1">
    <property type="entry name" value="OS09G0287300 PROTEIN"/>
    <property type="match status" value="1"/>
</dbReference>
<organism evidence="2 3">
    <name type="scientific">Chryseotalea sanaruensis</name>
    <dbReference type="NCBI Taxonomy" id="2482724"/>
    <lineage>
        <taxon>Bacteria</taxon>
        <taxon>Pseudomonadati</taxon>
        <taxon>Bacteroidota</taxon>
        <taxon>Cytophagia</taxon>
        <taxon>Cytophagales</taxon>
        <taxon>Chryseotaleaceae</taxon>
        <taxon>Chryseotalea</taxon>
    </lineage>
</organism>
<sequence>MKTLYLVRHAKSSWDNPLLDDFFRPLNERGKRDAPNMGKRLKEKRVVLDLLLTSTAVRAISTAKEIAKVLNCDDHKIKTLPELYHASPEKILDVLKQVNDKVNVVMLVGHNPGLTELIDALTELAIDNVPTCGIAAFKLNIKSWRELEMKKETLLFYDYPKKS</sequence>
<dbReference type="InterPro" id="IPR029033">
    <property type="entry name" value="His_PPase_superfam"/>
</dbReference>
<proteinExistence type="predicted"/>
<gene>
    <name evidence="2" type="ORF">SanaruYs_25000</name>
</gene>
<protein>
    <submittedName>
        <fullName evidence="2">Histidine phosphatase family protein</fullName>
    </submittedName>
</protein>